<gene>
    <name evidence="3" type="ORF">MFFC18_15470</name>
</gene>
<dbReference type="KEGG" id="mff:MFFC18_15470"/>
<feature type="chain" id="PRO_5022687898" evidence="2">
    <location>
        <begin position="29"/>
        <end position="173"/>
    </location>
</feature>
<evidence type="ECO:0000256" key="1">
    <source>
        <dbReference type="SAM" id="MobiDB-lite"/>
    </source>
</evidence>
<sequence precursor="true">MNTPITQKMALILSLVVATCLAPPALVAQTGAQAHEEPTPEISWNTDANGKHYVTTLKISRLVATPNWTDSDEHPPLSPRKALAAARKVIDELEPYGKDAQLNSPTLKLRDDSSGHWFWVVYFSPNDFRRFQSTFPVVVLMDGSTVQPARGYKKGFGGGVQPKLEQSKGARAK</sequence>
<evidence type="ECO:0000313" key="3">
    <source>
        <dbReference type="EMBL" id="QEG21688.1"/>
    </source>
</evidence>
<feature type="signal peptide" evidence="2">
    <location>
        <begin position="1"/>
        <end position="28"/>
    </location>
</feature>
<organism evidence="3 4">
    <name type="scientific">Mariniblastus fucicola</name>
    <dbReference type="NCBI Taxonomy" id="980251"/>
    <lineage>
        <taxon>Bacteria</taxon>
        <taxon>Pseudomonadati</taxon>
        <taxon>Planctomycetota</taxon>
        <taxon>Planctomycetia</taxon>
        <taxon>Pirellulales</taxon>
        <taxon>Pirellulaceae</taxon>
        <taxon>Mariniblastus</taxon>
    </lineage>
</organism>
<feature type="region of interest" description="Disordered" evidence="1">
    <location>
        <begin position="153"/>
        <end position="173"/>
    </location>
</feature>
<accession>A0A5B9P5M0</accession>
<proteinExistence type="predicted"/>
<dbReference type="OrthoDB" id="10017091at2"/>
<protein>
    <submittedName>
        <fullName evidence="3">Uncharacterized protein</fullName>
    </submittedName>
</protein>
<dbReference type="AlphaFoldDB" id="A0A5B9P5M0"/>
<reference evidence="3 4" key="1">
    <citation type="submission" date="2019-08" db="EMBL/GenBank/DDBJ databases">
        <title>Deep-cultivation of Planctomycetes and their phenomic and genomic characterization uncovers novel biology.</title>
        <authorList>
            <person name="Wiegand S."/>
            <person name="Jogler M."/>
            <person name="Boedeker C."/>
            <person name="Pinto D."/>
            <person name="Vollmers J."/>
            <person name="Rivas-Marin E."/>
            <person name="Kohn T."/>
            <person name="Peeters S.H."/>
            <person name="Heuer A."/>
            <person name="Rast P."/>
            <person name="Oberbeckmann S."/>
            <person name="Bunk B."/>
            <person name="Jeske O."/>
            <person name="Meyerdierks A."/>
            <person name="Storesund J.E."/>
            <person name="Kallscheuer N."/>
            <person name="Luecker S."/>
            <person name="Lage O.M."/>
            <person name="Pohl T."/>
            <person name="Merkel B.J."/>
            <person name="Hornburger P."/>
            <person name="Mueller R.-W."/>
            <person name="Bruemmer F."/>
            <person name="Labrenz M."/>
            <person name="Spormann A.M."/>
            <person name="Op den Camp H."/>
            <person name="Overmann J."/>
            <person name="Amann R."/>
            <person name="Jetten M.S.M."/>
            <person name="Mascher T."/>
            <person name="Medema M.H."/>
            <person name="Devos D.P."/>
            <person name="Kaster A.-K."/>
            <person name="Ovreas L."/>
            <person name="Rohde M."/>
            <person name="Galperin M.Y."/>
            <person name="Jogler C."/>
        </authorList>
    </citation>
    <scope>NUCLEOTIDE SEQUENCE [LARGE SCALE GENOMIC DNA]</scope>
    <source>
        <strain evidence="3 4">FC18</strain>
    </source>
</reference>
<dbReference type="RefSeq" id="WP_075084953.1">
    <property type="nucleotide sequence ID" value="NZ_CP042912.1"/>
</dbReference>
<dbReference type="Proteomes" id="UP000322214">
    <property type="component" value="Chromosome"/>
</dbReference>
<evidence type="ECO:0000256" key="2">
    <source>
        <dbReference type="SAM" id="SignalP"/>
    </source>
</evidence>
<dbReference type="EMBL" id="CP042912">
    <property type="protein sequence ID" value="QEG21688.1"/>
    <property type="molecule type" value="Genomic_DNA"/>
</dbReference>
<name>A0A5B9P5M0_9BACT</name>
<keyword evidence="2" id="KW-0732">Signal</keyword>
<evidence type="ECO:0000313" key="4">
    <source>
        <dbReference type="Proteomes" id="UP000322214"/>
    </source>
</evidence>
<keyword evidence="4" id="KW-1185">Reference proteome</keyword>